<name>A0A151NAS1_ALLMI</name>
<proteinExistence type="predicted"/>
<organism evidence="2 3">
    <name type="scientific">Alligator mississippiensis</name>
    <name type="common">American alligator</name>
    <dbReference type="NCBI Taxonomy" id="8496"/>
    <lineage>
        <taxon>Eukaryota</taxon>
        <taxon>Metazoa</taxon>
        <taxon>Chordata</taxon>
        <taxon>Craniata</taxon>
        <taxon>Vertebrata</taxon>
        <taxon>Euteleostomi</taxon>
        <taxon>Archelosauria</taxon>
        <taxon>Archosauria</taxon>
        <taxon>Crocodylia</taxon>
        <taxon>Alligatoridae</taxon>
        <taxon>Alligatorinae</taxon>
        <taxon>Alligator</taxon>
    </lineage>
</organism>
<protein>
    <submittedName>
        <fullName evidence="2">Uncharacterized protein</fullName>
    </submittedName>
</protein>
<sequence>MLLPEQKQEITLPLPDGPGRREALETANIITEHTDFSSNQALSSGRACRKPRLTTKFWKKLPLLKATGKHWGTANHRMP</sequence>
<accession>A0A151NAS1</accession>
<dbReference type="AlphaFoldDB" id="A0A151NAS1"/>
<dbReference type="Proteomes" id="UP000050525">
    <property type="component" value="Unassembled WGS sequence"/>
</dbReference>
<comment type="caution">
    <text evidence="2">The sequence shown here is derived from an EMBL/GenBank/DDBJ whole genome shotgun (WGS) entry which is preliminary data.</text>
</comment>
<dbReference type="EMBL" id="AKHW03003627">
    <property type="protein sequence ID" value="KYO33933.1"/>
    <property type="molecule type" value="Genomic_DNA"/>
</dbReference>
<feature type="region of interest" description="Disordered" evidence="1">
    <location>
        <begin position="1"/>
        <end position="20"/>
    </location>
</feature>
<keyword evidence="3" id="KW-1185">Reference proteome</keyword>
<reference evidence="2 3" key="1">
    <citation type="journal article" date="2012" name="Genome Biol.">
        <title>Sequencing three crocodilian genomes to illuminate the evolution of archosaurs and amniotes.</title>
        <authorList>
            <person name="St John J.A."/>
            <person name="Braun E.L."/>
            <person name="Isberg S.R."/>
            <person name="Miles L.G."/>
            <person name="Chong A.Y."/>
            <person name="Gongora J."/>
            <person name="Dalzell P."/>
            <person name="Moran C."/>
            <person name="Bed'hom B."/>
            <person name="Abzhanov A."/>
            <person name="Burgess S.C."/>
            <person name="Cooksey A.M."/>
            <person name="Castoe T.A."/>
            <person name="Crawford N.G."/>
            <person name="Densmore L.D."/>
            <person name="Drew J.C."/>
            <person name="Edwards S.V."/>
            <person name="Faircloth B.C."/>
            <person name="Fujita M.K."/>
            <person name="Greenwold M.J."/>
            <person name="Hoffmann F.G."/>
            <person name="Howard J.M."/>
            <person name="Iguchi T."/>
            <person name="Janes D.E."/>
            <person name="Khan S.Y."/>
            <person name="Kohno S."/>
            <person name="de Koning A.J."/>
            <person name="Lance S.L."/>
            <person name="McCarthy F.M."/>
            <person name="McCormack J.E."/>
            <person name="Merchant M.E."/>
            <person name="Peterson D.G."/>
            <person name="Pollock D.D."/>
            <person name="Pourmand N."/>
            <person name="Raney B.J."/>
            <person name="Roessler K.A."/>
            <person name="Sanford J.R."/>
            <person name="Sawyer R.H."/>
            <person name="Schmidt C.J."/>
            <person name="Triplett E.W."/>
            <person name="Tuberville T.D."/>
            <person name="Venegas-Anaya M."/>
            <person name="Howard J.T."/>
            <person name="Jarvis E.D."/>
            <person name="Guillette L.J.Jr."/>
            <person name="Glenn T.C."/>
            <person name="Green R.E."/>
            <person name="Ray D.A."/>
        </authorList>
    </citation>
    <scope>NUCLEOTIDE SEQUENCE [LARGE SCALE GENOMIC DNA]</scope>
    <source>
        <strain evidence="2">KSC_2009_1</strain>
    </source>
</reference>
<evidence type="ECO:0000313" key="3">
    <source>
        <dbReference type="Proteomes" id="UP000050525"/>
    </source>
</evidence>
<evidence type="ECO:0000256" key="1">
    <source>
        <dbReference type="SAM" id="MobiDB-lite"/>
    </source>
</evidence>
<gene>
    <name evidence="2" type="ORF">Y1Q_0024544</name>
</gene>
<evidence type="ECO:0000313" key="2">
    <source>
        <dbReference type="EMBL" id="KYO33933.1"/>
    </source>
</evidence>